<comment type="caution">
    <text evidence="1">The sequence shown here is derived from an EMBL/GenBank/DDBJ whole genome shotgun (WGS) entry which is preliminary data.</text>
</comment>
<evidence type="ECO:0000313" key="1">
    <source>
        <dbReference type="EMBL" id="MCH99427.1"/>
    </source>
</evidence>
<keyword evidence="2" id="KW-1185">Reference proteome</keyword>
<reference evidence="1 2" key="1">
    <citation type="journal article" date="2018" name="Front. Plant Sci.">
        <title>Red Clover (Trifolium pratense) and Zigzag Clover (T. medium) - A Picture of Genomic Similarities and Differences.</title>
        <authorList>
            <person name="Dluhosova J."/>
            <person name="Istvanek J."/>
            <person name="Nedelnik J."/>
            <person name="Repkova J."/>
        </authorList>
    </citation>
    <scope>NUCLEOTIDE SEQUENCE [LARGE SCALE GENOMIC DNA]</scope>
    <source>
        <strain evidence="2">cv. 10/8</strain>
        <tissue evidence="1">Leaf</tissue>
    </source>
</reference>
<dbReference type="EMBL" id="LXQA010040256">
    <property type="protein sequence ID" value="MCH99427.1"/>
    <property type="molecule type" value="Genomic_DNA"/>
</dbReference>
<dbReference type="AlphaFoldDB" id="A0A392NHT0"/>
<protein>
    <submittedName>
        <fullName evidence="1">Uncharacterized protein</fullName>
    </submittedName>
</protein>
<accession>A0A392NHT0</accession>
<sequence length="100" mass="11068">MRGSPLVKMFAIFVSGENMKDACLTTSYLFPNKMNVHLNMLGEHDSTITLATPLYSTSALKRERVGCFLEDQEIKLSPKKIQQPFTSGVRTSTPISISGN</sequence>
<proteinExistence type="predicted"/>
<dbReference type="Proteomes" id="UP000265520">
    <property type="component" value="Unassembled WGS sequence"/>
</dbReference>
<name>A0A392NHT0_9FABA</name>
<organism evidence="1 2">
    <name type="scientific">Trifolium medium</name>
    <dbReference type="NCBI Taxonomy" id="97028"/>
    <lineage>
        <taxon>Eukaryota</taxon>
        <taxon>Viridiplantae</taxon>
        <taxon>Streptophyta</taxon>
        <taxon>Embryophyta</taxon>
        <taxon>Tracheophyta</taxon>
        <taxon>Spermatophyta</taxon>
        <taxon>Magnoliopsida</taxon>
        <taxon>eudicotyledons</taxon>
        <taxon>Gunneridae</taxon>
        <taxon>Pentapetalae</taxon>
        <taxon>rosids</taxon>
        <taxon>fabids</taxon>
        <taxon>Fabales</taxon>
        <taxon>Fabaceae</taxon>
        <taxon>Papilionoideae</taxon>
        <taxon>50 kb inversion clade</taxon>
        <taxon>NPAAA clade</taxon>
        <taxon>Hologalegina</taxon>
        <taxon>IRL clade</taxon>
        <taxon>Trifolieae</taxon>
        <taxon>Trifolium</taxon>
    </lineage>
</organism>
<evidence type="ECO:0000313" key="2">
    <source>
        <dbReference type="Proteomes" id="UP000265520"/>
    </source>
</evidence>